<protein>
    <submittedName>
        <fullName evidence="2">Uncharacterized protein</fullName>
    </submittedName>
</protein>
<feature type="compositionally biased region" description="Basic and acidic residues" evidence="1">
    <location>
        <begin position="95"/>
        <end position="116"/>
    </location>
</feature>
<accession>A0A6J4KAC1</accession>
<feature type="region of interest" description="Disordered" evidence="1">
    <location>
        <begin position="95"/>
        <end position="117"/>
    </location>
</feature>
<sequence>MGAPSGTPIPAGERHRTLCDVAALVYDYDGASVETVVLRVGSVFQPWEPLDHWRGARVPITLGDGATGFDWGVRSFKGHFLTWDDFFLRCRRSEPDSKDTDNELDRQVQEEPREEQPALGVVATRCWKTPDGHYLLQGAEKSWPISSPSSVRLPHGDIIDHAVPYHVITPAGQLTVTYPTPRVFSLEDTLYIYDLYVVTDGQLRQYMWQQQWGCDEEIKAQGAVLTGLVEQDVSGLPFDPAHLRTR</sequence>
<dbReference type="AlphaFoldDB" id="A0A6J4KAC1"/>
<evidence type="ECO:0000313" key="2">
    <source>
        <dbReference type="EMBL" id="CAA9299136.1"/>
    </source>
</evidence>
<name>A0A6J4KAC1_9BACT</name>
<proteinExistence type="predicted"/>
<dbReference type="EMBL" id="CADCTO010000703">
    <property type="protein sequence ID" value="CAA9299136.1"/>
    <property type="molecule type" value="Genomic_DNA"/>
</dbReference>
<evidence type="ECO:0000256" key="1">
    <source>
        <dbReference type="SAM" id="MobiDB-lite"/>
    </source>
</evidence>
<gene>
    <name evidence="2" type="ORF">AVDCRST_MAG63-5026</name>
</gene>
<organism evidence="2">
    <name type="scientific">uncultured Armatimonadetes bacterium</name>
    <dbReference type="NCBI Taxonomy" id="157466"/>
    <lineage>
        <taxon>Bacteria</taxon>
        <taxon>Bacillati</taxon>
        <taxon>Armatimonadota</taxon>
        <taxon>environmental samples</taxon>
    </lineage>
</organism>
<reference evidence="2" key="1">
    <citation type="submission" date="2020-02" db="EMBL/GenBank/DDBJ databases">
        <authorList>
            <person name="Meier V. D."/>
        </authorList>
    </citation>
    <scope>NUCLEOTIDE SEQUENCE</scope>
    <source>
        <strain evidence="2">AVDCRST_MAG63</strain>
    </source>
</reference>